<keyword evidence="3" id="KW-1185">Reference proteome</keyword>
<protein>
    <submittedName>
        <fullName evidence="2">Uncharacterized protein</fullName>
    </submittedName>
</protein>
<reference evidence="2" key="1">
    <citation type="submission" date="2016-10" db="EMBL/GenBank/DDBJ databases">
        <authorList>
            <person name="Benchimol M."/>
            <person name="Almeida L.G."/>
            <person name="Vasconcelos A.T."/>
            <person name="Perreira-Neves A."/>
            <person name="Rosa I.A."/>
            <person name="Tasca T."/>
            <person name="Bogo M.R."/>
            <person name="de Souza W."/>
        </authorList>
    </citation>
    <scope>NUCLEOTIDE SEQUENCE [LARGE SCALE GENOMIC DNA]</scope>
    <source>
        <strain evidence="2">K</strain>
    </source>
</reference>
<comment type="caution">
    <text evidence="2">The sequence shown here is derived from an EMBL/GenBank/DDBJ whole genome shotgun (WGS) entry which is preliminary data.</text>
</comment>
<dbReference type="VEuPathDB" id="TrichDB:TRFO_17075"/>
<feature type="compositionally biased region" description="Low complexity" evidence="1">
    <location>
        <begin position="315"/>
        <end position="325"/>
    </location>
</feature>
<feature type="compositionally biased region" description="Basic and acidic residues" evidence="1">
    <location>
        <begin position="406"/>
        <end position="432"/>
    </location>
</feature>
<feature type="compositionally biased region" description="Basic and acidic residues" evidence="1">
    <location>
        <begin position="273"/>
        <end position="284"/>
    </location>
</feature>
<feature type="region of interest" description="Disordered" evidence="1">
    <location>
        <begin position="273"/>
        <end position="328"/>
    </location>
</feature>
<feature type="region of interest" description="Disordered" evidence="1">
    <location>
        <begin position="406"/>
        <end position="439"/>
    </location>
</feature>
<evidence type="ECO:0000313" key="2">
    <source>
        <dbReference type="EMBL" id="OHT12920.1"/>
    </source>
</evidence>
<evidence type="ECO:0000256" key="1">
    <source>
        <dbReference type="SAM" id="MobiDB-lite"/>
    </source>
</evidence>
<dbReference type="GeneID" id="94834074"/>
<sequence>MCFHKKSILSKKSKIQTFKKQKEYFKSSMNQKQVQVIRGLKQRIVSTLVKLVDICPQFSIEIEEPISILKKLDATFRGIYSNSDPEGKLDILKKYFADDFIHVLNWKNSALPKFEAASKKIKTETIEQLKKNNLINDAITERLKELDVFESPFSNDYDKPFNYDIFIASLPIEGKTNFLDPIFRQANYYKVFFIFSLEIKWMEQYREKLETNDIPVEDTFTPSSITLPSVSSRDSSLVISPRDENSNLPRIINMDSSKDLQNWGMRKIENDPLLHKNEKNPGKEGRHHGVLNLGGLIWPQNDPKRSNRRRPVPTPNKNNNCVNSNKVEDPDTQFVSDYNAFILQIEENSKNNMSIKERIQARMEQKVMILQHEGQILRENLFIMSKQKEELISIYESYIKEVLKQNEKLTEENDRLRKDIEEKGKNSSDKGKQPTNTSS</sequence>
<accession>A0A1J4KPU7</accession>
<dbReference type="Proteomes" id="UP000179807">
    <property type="component" value="Unassembled WGS sequence"/>
</dbReference>
<organism evidence="2 3">
    <name type="scientific">Tritrichomonas foetus</name>
    <dbReference type="NCBI Taxonomy" id="1144522"/>
    <lineage>
        <taxon>Eukaryota</taxon>
        <taxon>Metamonada</taxon>
        <taxon>Parabasalia</taxon>
        <taxon>Tritrichomonadida</taxon>
        <taxon>Tritrichomonadidae</taxon>
        <taxon>Tritrichomonas</taxon>
    </lineage>
</organism>
<name>A0A1J4KPU7_9EUKA</name>
<evidence type="ECO:0000313" key="3">
    <source>
        <dbReference type="Proteomes" id="UP000179807"/>
    </source>
</evidence>
<dbReference type="AlphaFoldDB" id="A0A1J4KPU7"/>
<proteinExistence type="predicted"/>
<dbReference type="RefSeq" id="XP_068366056.1">
    <property type="nucleotide sequence ID" value="XM_068499370.1"/>
</dbReference>
<dbReference type="EMBL" id="MLAK01000552">
    <property type="protein sequence ID" value="OHT12920.1"/>
    <property type="molecule type" value="Genomic_DNA"/>
</dbReference>
<gene>
    <name evidence="2" type="ORF">TRFO_17075</name>
</gene>